<dbReference type="AlphaFoldDB" id="A0A7X2TS86"/>
<dbReference type="PANTHER" id="PTHR21087:SF16">
    <property type="entry name" value="SHIKIMATE KINASE 1, CHLOROPLASTIC"/>
    <property type="match status" value="1"/>
</dbReference>
<dbReference type="GO" id="GO:0008652">
    <property type="term" value="P:amino acid biosynthetic process"/>
    <property type="evidence" value="ECO:0007669"/>
    <property type="project" value="UniProtKB-KW"/>
</dbReference>
<dbReference type="EMBL" id="VUNN01000020">
    <property type="protein sequence ID" value="MSU06935.1"/>
    <property type="molecule type" value="Genomic_DNA"/>
</dbReference>
<comment type="caution">
    <text evidence="3">The sequence shown here is derived from an EMBL/GenBank/DDBJ whole genome shotgun (WGS) entry which is preliminary data.</text>
</comment>
<sequence length="174" mass="19981">MNFFFTGMKHSGKTTFAKRVAAAKGLIWADSDDLVLENIKPLTVREYYKKYGKEAFIIEERKAVEDFIEKNNGFVLSLGGGVCDNTPLMSLMKSSGKIIYLTRDEGLIFDKIMQKGLPPFLDTPDPRKTFHELFLRRDAIYRSYMDLEIALGPYSSKDETERRVISILEETYGR</sequence>
<dbReference type="RefSeq" id="WP_154426204.1">
    <property type="nucleotide sequence ID" value="NZ_VUNN01000020.1"/>
</dbReference>
<name>A0A7X2TS86_9SPIO</name>
<evidence type="ECO:0000256" key="2">
    <source>
        <dbReference type="ARBA" id="ARBA00023141"/>
    </source>
</evidence>
<dbReference type="Pfam" id="PF01202">
    <property type="entry name" value="SKI"/>
    <property type="match status" value="1"/>
</dbReference>
<keyword evidence="2" id="KW-0057">Aromatic amino acid biosynthesis</keyword>
<organism evidence="3 4">
    <name type="scientific">Bullifex porci</name>
    <dbReference type="NCBI Taxonomy" id="2606638"/>
    <lineage>
        <taxon>Bacteria</taxon>
        <taxon>Pseudomonadati</taxon>
        <taxon>Spirochaetota</taxon>
        <taxon>Spirochaetia</taxon>
        <taxon>Spirochaetales</taxon>
        <taxon>Spirochaetaceae</taxon>
        <taxon>Bullifex</taxon>
    </lineage>
</organism>
<dbReference type="InterPro" id="IPR027417">
    <property type="entry name" value="P-loop_NTPase"/>
</dbReference>
<keyword evidence="4" id="KW-1185">Reference proteome</keyword>
<accession>A0A7X2TS86</accession>
<dbReference type="PANTHER" id="PTHR21087">
    <property type="entry name" value="SHIKIMATE KINASE"/>
    <property type="match status" value="1"/>
</dbReference>
<dbReference type="Proteomes" id="UP000460549">
    <property type="component" value="Unassembled WGS sequence"/>
</dbReference>
<dbReference type="GO" id="GO:0004765">
    <property type="term" value="F:shikimate kinase activity"/>
    <property type="evidence" value="ECO:0007669"/>
    <property type="project" value="TreeGrafter"/>
</dbReference>
<evidence type="ECO:0000256" key="1">
    <source>
        <dbReference type="ARBA" id="ARBA00022605"/>
    </source>
</evidence>
<gene>
    <name evidence="3" type="ORF">FYJ80_09150</name>
</gene>
<evidence type="ECO:0000313" key="3">
    <source>
        <dbReference type="EMBL" id="MSU06935.1"/>
    </source>
</evidence>
<dbReference type="GO" id="GO:0005829">
    <property type="term" value="C:cytosol"/>
    <property type="evidence" value="ECO:0007669"/>
    <property type="project" value="TreeGrafter"/>
</dbReference>
<reference evidence="3 4" key="1">
    <citation type="submission" date="2019-08" db="EMBL/GenBank/DDBJ databases">
        <title>In-depth cultivation of the pig gut microbiome towards novel bacterial diversity and tailored functional studies.</title>
        <authorList>
            <person name="Wylensek D."/>
            <person name="Hitch T.C.A."/>
            <person name="Clavel T."/>
        </authorList>
    </citation>
    <scope>NUCLEOTIDE SEQUENCE [LARGE SCALE GENOMIC DNA]</scope>
    <source>
        <strain evidence="3 4">NM-380-WT-3C1</strain>
    </source>
</reference>
<dbReference type="Gene3D" id="3.40.50.300">
    <property type="entry name" value="P-loop containing nucleotide triphosphate hydrolases"/>
    <property type="match status" value="1"/>
</dbReference>
<protein>
    <recommendedName>
        <fullName evidence="5">Shikimate kinase</fullName>
    </recommendedName>
</protein>
<evidence type="ECO:0000313" key="4">
    <source>
        <dbReference type="Proteomes" id="UP000460549"/>
    </source>
</evidence>
<dbReference type="InterPro" id="IPR031322">
    <property type="entry name" value="Shikimate/glucono_kinase"/>
</dbReference>
<dbReference type="SUPFAM" id="SSF52540">
    <property type="entry name" value="P-loop containing nucleoside triphosphate hydrolases"/>
    <property type="match status" value="1"/>
</dbReference>
<dbReference type="GO" id="GO:0009073">
    <property type="term" value="P:aromatic amino acid family biosynthetic process"/>
    <property type="evidence" value="ECO:0007669"/>
    <property type="project" value="UniProtKB-KW"/>
</dbReference>
<evidence type="ECO:0008006" key="5">
    <source>
        <dbReference type="Google" id="ProtNLM"/>
    </source>
</evidence>
<proteinExistence type="predicted"/>
<keyword evidence="1" id="KW-0028">Amino-acid biosynthesis</keyword>
<dbReference type="PRINTS" id="PR01100">
    <property type="entry name" value="SHIKIMTKNASE"/>
</dbReference>